<dbReference type="RefSeq" id="WP_131611446.1">
    <property type="nucleotide sequence ID" value="NZ_SJSM01000021.1"/>
</dbReference>
<dbReference type="EMBL" id="SJSM01000021">
    <property type="protein sequence ID" value="TCC88365.1"/>
    <property type="molecule type" value="Genomic_DNA"/>
</dbReference>
<evidence type="ECO:0000313" key="3">
    <source>
        <dbReference type="Proteomes" id="UP000291117"/>
    </source>
</evidence>
<dbReference type="AlphaFoldDB" id="A0A4R0MNL5"/>
<evidence type="ECO:0000256" key="1">
    <source>
        <dbReference type="SAM" id="SignalP"/>
    </source>
</evidence>
<comment type="caution">
    <text evidence="2">The sequence shown here is derived from an EMBL/GenBank/DDBJ whole genome shotgun (WGS) entry which is preliminary data.</text>
</comment>
<accession>A0A4R0MNL5</accession>
<evidence type="ECO:0000313" key="2">
    <source>
        <dbReference type="EMBL" id="TCC88365.1"/>
    </source>
</evidence>
<keyword evidence="3" id="KW-1185">Reference proteome</keyword>
<feature type="chain" id="PRO_5020409152" evidence="1">
    <location>
        <begin position="20"/>
        <end position="298"/>
    </location>
</feature>
<gene>
    <name evidence="2" type="ORF">EZ444_22130</name>
</gene>
<dbReference type="Proteomes" id="UP000291117">
    <property type="component" value="Unassembled WGS sequence"/>
</dbReference>
<proteinExistence type="predicted"/>
<name>A0A4R0MNL5_9SPHI</name>
<dbReference type="Pfam" id="PF11276">
    <property type="entry name" value="DUF3078"/>
    <property type="match status" value="1"/>
</dbReference>
<feature type="signal peptide" evidence="1">
    <location>
        <begin position="1"/>
        <end position="19"/>
    </location>
</feature>
<organism evidence="2 3">
    <name type="scientific">Pedobacter hiemivivus</name>
    <dbReference type="NCBI Taxonomy" id="2530454"/>
    <lineage>
        <taxon>Bacteria</taxon>
        <taxon>Pseudomonadati</taxon>
        <taxon>Bacteroidota</taxon>
        <taxon>Sphingobacteriia</taxon>
        <taxon>Sphingobacteriales</taxon>
        <taxon>Sphingobacteriaceae</taxon>
        <taxon>Pedobacter</taxon>
    </lineage>
</organism>
<sequence length="298" mass="34047">MKKALLSLFLVTFCLFGYSQDVPKIDTTKNWTIHGENTFLVNQSSFSNWSAGGVNSIAVNLVLNYDFNYKKDKWSWDNKAIVGYGLSKQDGIGMRKNDDRVILNSLLGYKAAQYWLYTFYANFQTQFTKGYTYDGDTRTKISNAFAPAYLTFGPGIAYKRSDNFRVNFSPVASRIVMVFDDDLNATAPAFGVDPGKNIRFEFGASLDAYYKVNLMENISFENILKLYSNYLDKPQNIYTDYTANLFMKVNKFVTVNAGVQMIYDDNTRITKIVNGVKEDWHKDLQVKQIFGAGLTYKF</sequence>
<keyword evidence="1" id="KW-0732">Signal</keyword>
<dbReference type="InterPro" id="IPR021428">
    <property type="entry name" value="DUF3078"/>
</dbReference>
<dbReference type="OrthoDB" id="1495718at2"/>
<protein>
    <submittedName>
        <fullName evidence="2">DUF3078 domain-containing protein</fullName>
    </submittedName>
</protein>
<reference evidence="2 3" key="1">
    <citation type="submission" date="2019-02" db="EMBL/GenBank/DDBJ databases">
        <title>Pedobacter sp. RP-3-8 sp. nov., isolated from Arctic soil.</title>
        <authorList>
            <person name="Dahal R.H."/>
        </authorList>
    </citation>
    <scope>NUCLEOTIDE SEQUENCE [LARGE SCALE GENOMIC DNA]</scope>
    <source>
        <strain evidence="2 3">RP-3-8</strain>
    </source>
</reference>